<dbReference type="EMBL" id="AVOT02029870">
    <property type="protein sequence ID" value="MBW0522855.1"/>
    <property type="molecule type" value="Genomic_DNA"/>
</dbReference>
<feature type="compositionally biased region" description="Polar residues" evidence="1">
    <location>
        <begin position="108"/>
        <end position="120"/>
    </location>
</feature>
<comment type="caution">
    <text evidence="2">The sequence shown here is derived from an EMBL/GenBank/DDBJ whole genome shotgun (WGS) entry which is preliminary data.</text>
</comment>
<sequence length="120" mass="13699">MKSWNILNKLLKKEEIVRYSNGWNSLSTRRQIEKKEFHAKRREASKGEGPVASTSKPKVSQPPQEGKKNQKNELQETILPKLKHSKNPKTWNGHCLQHGQRLDGIQGQKGTKNGTTSFPK</sequence>
<gene>
    <name evidence="2" type="ORF">O181_062570</name>
</gene>
<proteinExistence type="predicted"/>
<dbReference type="Proteomes" id="UP000765509">
    <property type="component" value="Unassembled WGS sequence"/>
</dbReference>
<dbReference type="AlphaFoldDB" id="A0A9Q3EH77"/>
<evidence type="ECO:0000256" key="1">
    <source>
        <dbReference type="SAM" id="MobiDB-lite"/>
    </source>
</evidence>
<accession>A0A9Q3EH77</accession>
<organism evidence="2 3">
    <name type="scientific">Austropuccinia psidii MF-1</name>
    <dbReference type="NCBI Taxonomy" id="1389203"/>
    <lineage>
        <taxon>Eukaryota</taxon>
        <taxon>Fungi</taxon>
        <taxon>Dikarya</taxon>
        <taxon>Basidiomycota</taxon>
        <taxon>Pucciniomycotina</taxon>
        <taxon>Pucciniomycetes</taxon>
        <taxon>Pucciniales</taxon>
        <taxon>Sphaerophragmiaceae</taxon>
        <taxon>Austropuccinia</taxon>
    </lineage>
</organism>
<reference evidence="2" key="1">
    <citation type="submission" date="2021-03" db="EMBL/GenBank/DDBJ databases">
        <title>Draft genome sequence of rust myrtle Austropuccinia psidii MF-1, a brazilian biotype.</title>
        <authorList>
            <person name="Quecine M.C."/>
            <person name="Pachon D.M.R."/>
            <person name="Bonatelli M.L."/>
            <person name="Correr F.H."/>
            <person name="Franceschini L.M."/>
            <person name="Leite T.F."/>
            <person name="Margarido G.R.A."/>
            <person name="Almeida C.A."/>
            <person name="Ferrarezi J.A."/>
            <person name="Labate C.A."/>
        </authorList>
    </citation>
    <scope>NUCLEOTIDE SEQUENCE</scope>
    <source>
        <strain evidence="2">MF-1</strain>
    </source>
</reference>
<feature type="compositionally biased region" description="Polar residues" evidence="1">
    <location>
        <begin position="52"/>
        <end position="63"/>
    </location>
</feature>
<evidence type="ECO:0000313" key="3">
    <source>
        <dbReference type="Proteomes" id="UP000765509"/>
    </source>
</evidence>
<name>A0A9Q3EH77_9BASI</name>
<feature type="compositionally biased region" description="Basic and acidic residues" evidence="1">
    <location>
        <begin position="65"/>
        <end position="74"/>
    </location>
</feature>
<protein>
    <submittedName>
        <fullName evidence="2">Uncharacterized protein</fullName>
    </submittedName>
</protein>
<keyword evidence="3" id="KW-1185">Reference proteome</keyword>
<evidence type="ECO:0000313" key="2">
    <source>
        <dbReference type="EMBL" id="MBW0522855.1"/>
    </source>
</evidence>
<feature type="region of interest" description="Disordered" evidence="1">
    <location>
        <begin position="35"/>
        <end position="120"/>
    </location>
</feature>
<feature type="compositionally biased region" description="Basic and acidic residues" evidence="1">
    <location>
        <begin position="35"/>
        <end position="46"/>
    </location>
</feature>